<dbReference type="RefSeq" id="WP_342552201.1">
    <property type="nucleotide sequence ID" value="NZ_CP159992.1"/>
</dbReference>
<feature type="chain" id="PRO_5043997948" description="Lipoprotein" evidence="1">
    <location>
        <begin position="19"/>
        <end position="227"/>
    </location>
</feature>
<feature type="signal peptide" evidence="1">
    <location>
        <begin position="1"/>
        <end position="18"/>
    </location>
</feature>
<sequence length="227" mass="26125">MKRVYLLFLLVIVFTLSACQETERNMGISEESTAVAVGDNHTENDEVSDSLLSVNKSNDSSNFLTIEPNNLSTLDFEKAYKLCTEALSGYYKSIWNGIQMDVSKYIDNPNLKQYTEKKITSQHNLFRKNNLTSNQIKEIKIGAEKVDYVEGDNSFFYLKLNARITKDVGSYAEPTEFLVQNMNGKLVIADWYTFGKDSYDSTVRGENQNINNPYIWNEREWVDKIKQ</sequence>
<gene>
    <name evidence="2" type="ORF">ABXS70_04905</name>
</gene>
<keyword evidence="1" id="KW-0732">Signal</keyword>
<name>A0AAU8NEX5_9BACL</name>
<evidence type="ECO:0000256" key="1">
    <source>
        <dbReference type="SAM" id="SignalP"/>
    </source>
</evidence>
<dbReference type="AlphaFoldDB" id="A0AAU8NEX5"/>
<protein>
    <recommendedName>
        <fullName evidence="3">Lipoprotein</fullName>
    </recommendedName>
</protein>
<dbReference type="PROSITE" id="PS51257">
    <property type="entry name" value="PROKAR_LIPOPROTEIN"/>
    <property type="match status" value="1"/>
</dbReference>
<evidence type="ECO:0008006" key="3">
    <source>
        <dbReference type="Google" id="ProtNLM"/>
    </source>
</evidence>
<evidence type="ECO:0000313" key="2">
    <source>
        <dbReference type="EMBL" id="XCP96057.1"/>
    </source>
</evidence>
<dbReference type="EMBL" id="CP159992">
    <property type="protein sequence ID" value="XCP96057.1"/>
    <property type="molecule type" value="Genomic_DNA"/>
</dbReference>
<proteinExistence type="predicted"/>
<organism evidence="2">
    <name type="scientific">Paenibacillus sp. AN1007</name>
    <dbReference type="NCBI Taxonomy" id="3151385"/>
    <lineage>
        <taxon>Bacteria</taxon>
        <taxon>Bacillati</taxon>
        <taxon>Bacillota</taxon>
        <taxon>Bacilli</taxon>
        <taxon>Bacillales</taxon>
        <taxon>Paenibacillaceae</taxon>
        <taxon>Paenibacillus</taxon>
    </lineage>
</organism>
<reference evidence="2" key="1">
    <citation type="submission" date="2024-05" db="EMBL/GenBank/DDBJ databases">
        <title>Draft genome assemblies of 36 bacteria isolated from hibernating arctic ground squirrels.</title>
        <authorList>
            <person name="McKee H."/>
            <person name="Mullen L."/>
            <person name="Drown D.M."/>
            <person name="Duddleston K.N."/>
        </authorList>
    </citation>
    <scope>NUCLEOTIDE SEQUENCE</scope>
    <source>
        <strain evidence="2">AN1007</strain>
    </source>
</reference>
<accession>A0AAU8NEX5</accession>